<accession>A0A523RVA0</accession>
<gene>
    <name evidence="1" type="ORF">E3J84_04810</name>
</gene>
<evidence type="ECO:0000313" key="1">
    <source>
        <dbReference type="EMBL" id="TET09693.1"/>
    </source>
</evidence>
<organism evidence="1 2">
    <name type="scientific">Aerophobetes bacterium</name>
    <dbReference type="NCBI Taxonomy" id="2030807"/>
    <lineage>
        <taxon>Bacteria</taxon>
        <taxon>Candidatus Aerophobota</taxon>
    </lineage>
</organism>
<proteinExistence type="predicted"/>
<comment type="caution">
    <text evidence="1">The sequence shown here is derived from an EMBL/GenBank/DDBJ whole genome shotgun (WGS) entry which is preliminary data.</text>
</comment>
<dbReference type="EMBL" id="SOKJ01000271">
    <property type="protein sequence ID" value="TET09693.1"/>
    <property type="molecule type" value="Genomic_DNA"/>
</dbReference>
<evidence type="ECO:0000313" key="2">
    <source>
        <dbReference type="Proteomes" id="UP000316360"/>
    </source>
</evidence>
<reference evidence="1 2" key="1">
    <citation type="submission" date="2019-03" db="EMBL/GenBank/DDBJ databases">
        <title>Metabolic potential of uncultured bacteria and archaea associated with petroleum seepage in deep-sea sediments.</title>
        <authorList>
            <person name="Dong X."/>
            <person name="Hubert C."/>
        </authorList>
    </citation>
    <scope>NUCLEOTIDE SEQUENCE [LARGE SCALE GENOMIC DNA]</scope>
    <source>
        <strain evidence="1">E44_bin7</strain>
    </source>
</reference>
<evidence type="ECO:0008006" key="3">
    <source>
        <dbReference type="Google" id="ProtNLM"/>
    </source>
</evidence>
<protein>
    <recommendedName>
        <fullName evidence="3">Apea-like HEPN domain-containing protein</fullName>
    </recommendedName>
</protein>
<dbReference type="Proteomes" id="UP000316360">
    <property type="component" value="Unassembled WGS sequence"/>
</dbReference>
<sequence length="461" mass="55443">MTNKQFCVLPYVDFQKPFSFADFDIWKSTPTQWQRYYNKDNTDFLQRYVDKQSEPIKKPYVVTARTLKVPYSEWEALIHTLYFIASHDSSRVYTVFADDFYFEVWEEPPGNEQRTSCTIVDKFVKTYVSVPAQERVYPNRHISVGKRIAVNPQSDVYQYLREQFRANWASHLFRSLSFFFRTQHRNILYFPEVIDVVNFCAAFQTFLRVEDTQDLKKVIAHELLKQMSRLNLPKNTEQKLKRWMETFYNLRSLYIHGAKIDDNRLIYLNQRHIDIAAQVFKILVLNSFQTYRGDGVPLDYIYRRKLWGIFKSEETFDSLLRNLSRMCAKDYLVSLPEDKFSNFATLVRDSFDLQERIITYDNKNRLRCVLVTLTYLFEHLYEVWKDKSRKFYTEPLKEIIEVAGRARNEEERIKTFPCDRVKTEDPDGQRKDVVFRESVRLADLLRVFRIIRDIYKGYHRL</sequence>
<dbReference type="AlphaFoldDB" id="A0A523RVA0"/>
<name>A0A523RVA0_UNCAE</name>